<evidence type="ECO:0000313" key="5">
    <source>
        <dbReference type="EMBL" id="QHT78443.1"/>
    </source>
</evidence>
<dbReference type="SUPFAM" id="SSF52833">
    <property type="entry name" value="Thioredoxin-like"/>
    <property type="match status" value="1"/>
</dbReference>
<dbReference type="PANTHER" id="PTHR45672">
    <property type="entry name" value="PROTEIN DISULFIDE-ISOMERASE C17H9.14C-RELATED"/>
    <property type="match status" value="1"/>
</dbReference>
<evidence type="ECO:0000256" key="2">
    <source>
        <dbReference type="ARBA" id="ARBA00022729"/>
    </source>
</evidence>
<proteinExistence type="inferred from homology"/>
<dbReference type="PANTHER" id="PTHR45672:SF3">
    <property type="entry name" value="THIOREDOXIN DOMAIN-CONTAINING PROTEIN 5"/>
    <property type="match status" value="1"/>
</dbReference>
<dbReference type="InterPro" id="IPR051063">
    <property type="entry name" value="PDI"/>
</dbReference>
<dbReference type="PROSITE" id="PS51352">
    <property type="entry name" value="THIOREDOXIN_2"/>
    <property type="match status" value="1"/>
</dbReference>
<dbReference type="InterPro" id="IPR011767">
    <property type="entry name" value="GLR_AS"/>
</dbReference>
<evidence type="ECO:0000256" key="1">
    <source>
        <dbReference type="ARBA" id="ARBA00006347"/>
    </source>
</evidence>
<dbReference type="Pfam" id="PF00085">
    <property type="entry name" value="Thioredoxin"/>
    <property type="match status" value="1"/>
</dbReference>
<dbReference type="GO" id="GO:0003756">
    <property type="term" value="F:protein disulfide isomerase activity"/>
    <property type="evidence" value="ECO:0007669"/>
    <property type="project" value="TreeGrafter"/>
</dbReference>
<dbReference type="Gene3D" id="3.40.30.10">
    <property type="entry name" value="Glutaredoxin"/>
    <property type="match status" value="1"/>
</dbReference>
<dbReference type="GO" id="GO:0005783">
    <property type="term" value="C:endoplasmic reticulum"/>
    <property type="evidence" value="ECO:0007669"/>
    <property type="project" value="TreeGrafter"/>
</dbReference>
<keyword evidence="3" id="KW-0812">Transmembrane</keyword>
<keyword evidence="2" id="KW-0732">Signal</keyword>
<comment type="similarity">
    <text evidence="1">Belongs to the protein disulfide isomerase family.</text>
</comment>
<sequence length="179" mass="19793">MSSASRLTKSFLNQAAASSLSGGSIFDKIKMPQSTGLRLGLLVLVIAIFGIIMYYGYNYLTKKYKVGYKANSEHIPVDGVSGNEAELLLFSANWCPHCKAAKPIWEEVKNEYTGKTVNGYKITFTDVDCTNESPNVTKLMDQYKVEGFPTVKLIKNGQVIEFDAKVTKANLEQFINTAV</sequence>
<reference evidence="5" key="1">
    <citation type="journal article" date="2020" name="Nature">
        <title>Giant virus diversity and host interactions through global metagenomics.</title>
        <authorList>
            <person name="Schulz F."/>
            <person name="Roux S."/>
            <person name="Paez-Espino D."/>
            <person name="Jungbluth S."/>
            <person name="Walsh D.A."/>
            <person name="Denef V.J."/>
            <person name="McMahon K.D."/>
            <person name="Konstantinidis K.T."/>
            <person name="Eloe-Fadrosh E.A."/>
            <person name="Kyrpides N.C."/>
            <person name="Woyke T."/>
        </authorList>
    </citation>
    <scope>NUCLEOTIDE SEQUENCE</scope>
    <source>
        <strain evidence="5">GVMAG-M-3300023179-91</strain>
    </source>
</reference>
<dbReference type="AlphaFoldDB" id="A0A6C0HEK1"/>
<feature type="domain" description="Thioredoxin" evidence="4">
    <location>
        <begin position="64"/>
        <end position="179"/>
    </location>
</feature>
<dbReference type="InterPro" id="IPR036249">
    <property type="entry name" value="Thioredoxin-like_sf"/>
</dbReference>
<dbReference type="CDD" id="cd02961">
    <property type="entry name" value="PDI_a_family"/>
    <property type="match status" value="1"/>
</dbReference>
<feature type="transmembrane region" description="Helical" evidence="3">
    <location>
        <begin position="37"/>
        <end position="57"/>
    </location>
</feature>
<dbReference type="InterPro" id="IPR013766">
    <property type="entry name" value="Thioredoxin_domain"/>
</dbReference>
<dbReference type="EMBL" id="MN739931">
    <property type="protein sequence ID" value="QHT78443.1"/>
    <property type="molecule type" value="Genomic_DNA"/>
</dbReference>
<organism evidence="5">
    <name type="scientific">viral metagenome</name>
    <dbReference type="NCBI Taxonomy" id="1070528"/>
    <lineage>
        <taxon>unclassified sequences</taxon>
        <taxon>metagenomes</taxon>
        <taxon>organismal metagenomes</taxon>
    </lineage>
</organism>
<keyword evidence="3" id="KW-0472">Membrane</keyword>
<keyword evidence="3" id="KW-1133">Transmembrane helix</keyword>
<evidence type="ECO:0000256" key="3">
    <source>
        <dbReference type="SAM" id="Phobius"/>
    </source>
</evidence>
<name>A0A6C0HEK1_9ZZZZ</name>
<evidence type="ECO:0000259" key="4">
    <source>
        <dbReference type="PROSITE" id="PS51352"/>
    </source>
</evidence>
<protein>
    <recommendedName>
        <fullName evidence="4">Thioredoxin domain-containing protein</fullName>
    </recommendedName>
</protein>
<accession>A0A6C0HEK1</accession>
<dbReference type="GO" id="GO:0006457">
    <property type="term" value="P:protein folding"/>
    <property type="evidence" value="ECO:0007669"/>
    <property type="project" value="TreeGrafter"/>
</dbReference>
<dbReference type="PROSITE" id="PS00195">
    <property type="entry name" value="GLUTAREDOXIN_1"/>
    <property type="match status" value="1"/>
</dbReference>